<evidence type="ECO:0000313" key="2">
    <source>
        <dbReference type="Proteomes" id="UP000827976"/>
    </source>
</evidence>
<keyword evidence="2" id="KW-1185">Reference proteome</keyword>
<reference evidence="2" key="1">
    <citation type="journal article" date="2022" name="Nat. Commun.">
        <title>Chromosome evolution and the genetic basis of agronomically important traits in greater yam.</title>
        <authorList>
            <person name="Bredeson J.V."/>
            <person name="Lyons J.B."/>
            <person name="Oniyinde I.O."/>
            <person name="Okereke N.R."/>
            <person name="Kolade O."/>
            <person name="Nnabue I."/>
            <person name="Nwadili C.O."/>
            <person name="Hribova E."/>
            <person name="Parker M."/>
            <person name="Nwogha J."/>
            <person name="Shu S."/>
            <person name="Carlson J."/>
            <person name="Kariba R."/>
            <person name="Muthemba S."/>
            <person name="Knop K."/>
            <person name="Barton G.J."/>
            <person name="Sherwood A.V."/>
            <person name="Lopez-Montes A."/>
            <person name="Asiedu R."/>
            <person name="Jamnadass R."/>
            <person name="Muchugi A."/>
            <person name="Goodstein D."/>
            <person name="Egesi C.N."/>
            <person name="Featherston J."/>
            <person name="Asfaw A."/>
            <person name="Simpson G.G."/>
            <person name="Dolezel J."/>
            <person name="Hendre P.S."/>
            <person name="Van Deynze A."/>
            <person name="Kumar P.L."/>
            <person name="Obidiegwu J.E."/>
            <person name="Bhattacharjee R."/>
            <person name="Rokhsar D.S."/>
        </authorList>
    </citation>
    <scope>NUCLEOTIDE SEQUENCE [LARGE SCALE GENOMIC DNA]</scope>
    <source>
        <strain evidence="2">cv. TDa95/00328</strain>
    </source>
</reference>
<name>A0ACB7VWT9_DIOAL</name>
<gene>
    <name evidence="1" type="ORF">IHE45_06G050000</name>
</gene>
<protein>
    <submittedName>
        <fullName evidence="1">B3 DNA binding domain-containing protein</fullName>
    </submittedName>
</protein>
<proteinExistence type="predicted"/>
<dbReference type="Proteomes" id="UP000827976">
    <property type="component" value="Chromosome 6"/>
</dbReference>
<dbReference type="EMBL" id="CM037016">
    <property type="protein sequence ID" value="KAH7679307.1"/>
    <property type="molecule type" value="Genomic_DNA"/>
</dbReference>
<sequence>MGVTRRRSPHFFKIFMPQLHSQQLVVPSGFLKHMEGDLAETLSLIGPSGNQWDVNLMKRGSTMELDKGWGEFVVDHSLTTGDFLVFRYDNDSHFTVLIFDQNSCEKETAFSAKPSKPTIDHGRSKSKPKVKMPEANQEAQNNSKRKRESDACANATKKLNKSDLSIEDQSYSSDGAFSSSLSASTSSDANDESKRRKVRPTVSSKKGTKESPAMQGESFSAPLKSQRRQVTQAELDRALQMSKSFKSAYPFTRLVMQDSYCYHHFQVNLPFYFAKKHMLLVNTKMTLWDPEGRSWTVAYLYYRRRAGLRSGWNKFSYANNLETGDVCIFELIKPDEMRIHIFRVVEPVTPLIRFNPRKRK</sequence>
<organism evidence="1 2">
    <name type="scientific">Dioscorea alata</name>
    <name type="common">Purple yam</name>
    <dbReference type="NCBI Taxonomy" id="55571"/>
    <lineage>
        <taxon>Eukaryota</taxon>
        <taxon>Viridiplantae</taxon>
        <taxon>Streptophyta</taxon>
        <taxon>Embryophyta</taxon>
        <taxon>Tracheophyta</taxon>
        <taxon>Spermatophyta</taxon>
        <taxon>Magnoliopsida</taxon>
        <taxon>Liliopsida</taxon>
        <taxon>Dioscoreales</taxon>
        <taxon>Dioscoreaceae</taxon>
        <taxon>Dioscorea</taxon>
    </lineage>
</organism>
<evidence type="ECO:0000313" key="1">
    <source>
        <dbReference type="EMBL" id="KAH7679307.1"/>
    </source>
</evidence>
<comment type="caution">
    <text evidence="1">The sequence shown here is derived from an EMBL/GenBank/DDBJ whole genome shotgun (WGS) entry which is preliminary data.</text>
</comment>
<accession>A0ACB7VWT9</accession>